<dbReference type="PANTHER" id="PTHR44167">
    <property type="entry name" value="OVARIAN-SPECIFIC SERINE/THREONINE-PROTEIN KINASE LOK-RELATED"/>
    <property type="match status" value="1"/>
</dbReference>
<dbReference type="GO" id="GO:0004674">
    <property type="term" value="F:protein serine/threonine kinase activity"/>
    <property type="evidence" value="ECO:0007669"/>
    <property type="project" value="UniProtKB-KW"/>
</dbReference>
<dbReference type="Gene3D" id="2.60.200.20">
    <property type="match status" value="1"/>
</dbReference>
<evidence type="ECO:0000313" key="10">
    <source>
        <dbReference type="EMBL" id="GJN89435.1"/>
    </source>
</evidence>
<dbReference type="GO" id="GO:0005524">
    <property type="term" value="F:ATP binding"/>
    <property type="evidence" value="ECO:0007669"/>
    <property type="project" value="InterPro"/>
</dbReference>
<dbReference type="InterPro" id="IPR000253">
    <property type="entry name" value="FHA_dom"/>
</dbReference>
<protein>
    <recommendedName>
        <fullName evidence="2">non-specific serine/threonine protein kinase</fullName>
        <ecNumber evidence="2">2.7.11.1</ecNumber>
    </recommendedName>
</protein>
<dbReference type="SMART" id="SM00220">
    <property type="entry name" value="S_TKc"/>
    <property type="match status" value="1"/>
</dbReference>
<dbReference type="GO" id="GO:0005737">
    <property type="term" value="C:cytoplasm"/>
    <property type="evidence" value="ECO:0007669"/>
    <property type="project" value="TreeGrafter"/>
</dbReference>
<evidence type="ECO:0000256" key="4">
    <source>
        <dbReference type="ARBA" id="ARBA00022777"/>
    </source>
</evidence>
<proteinExistence type="inferred from homology"/>
<dbReference type="CDD" id="cd22670">
    <property type="entry name" value="FHA_MEK1-like"/>
    <property type="match status" value="1"/>
</dbReference>
<dbReference type="EMBL" id="BQKY01000005">
    <property type="protein sequence ID" value="GJN89435.1"/>
    <property type="molecule type" value="Genomic_DNA"/>
</dbReference>
<evidence type="ECO:0000256" key="7">
    <source>
        <dbReference type="SAM" id="MobiDB-lite"/>
    </source>
</evidence>
<gene>
    <name evidence="10" type="ORF">Rhopal_002416-T1</name>
</gene>
<evidence type="ECO:0000256" key="2">
    <source>
        <dbReference type="ARBA" id="ARBA00012513"/>
    </source>
</evidence>
<feature type="domain" description="FHA" evidence="8">
    <location>
        <begin position="70"/>
        <end position="123"/>
    </location>
</feature>
<reference evidence="10 11" key="1">
    <citation type="submission" date="2021-12" db="EMBL/GenBank/DDBJ databases">
        <title>High titer production of polyol ester of fatty acids by Rhodotorula paludigena BS15 towards product separation-free biomass refinery.</title>
        <authorList>
            <person name="Mano J."/>
            <person name="Ono H."/>
            <person name="Tanaka T."/>
            <person name="Naito K."/>
            <person name="Sushida H."/>
            <person name="Ike M."/>
            <person name="Tokuyasu K."/>
            <person name="Kitaoka M."/>
        </authorList>
    </citation>
    <scope>NUCLEOTIDE SEQUENCE [LARGE SCALE GENOMIC DNA]</scope>
    <source>
        <strain evidence="10 11">BS15</strain>
    </source>
</reference>
<evidence type="ECO:0000259" key="9">
    <source>
        <dbReference type="PROSITE" id="PS50011"/>
    </source>
</evidence>
<comment type="caution">
    <text evidence="10">The sequence shown here is derived from an EMBL/GenBank/DDBJ whole genome shotgun (WGS) entry which is preliminary data.</text>
</comment>
<evidence type="ECO:0000256" key="3">
    <source>
        <dbReference type="ARBA" id="ARBA00022527"/>
    </source>
</evidence>
<dbReference type="PANTHER" id="PTHR44167:SF24">
    <property type="entry name" value="SERINE_THREONINE-PROTEIN KINASE CHK2"/>
    <property type="match status" value="1"/>
</dbReference>
<dbReference type="SUPFAM" id="SSF56112">
    <property type="entry name" value="Protein kinase-like (PK-like)"/>
    <property type="match status" value="1"/>
</dbReference>
<keyword evidence="4" id="KW-0418">Kinase</keyword>
<dbReference type="PROSITE" id="PS50011">
    <property type="entry name" value="PROTEIN_KINASE_DOM"/>
    <property type="match status" value="1"/>
</dbReference>
<keyword evidence="11" id="KW-1185">Reference proteome</keyword>
<dbReference type="SUPFAM" id="SSF49879">
    <property type="entry name" value="SMAD/FHA domain"/>
    <property type="match status" value="1"/>
</dbReference>
<sequence length="521" mass="56472">MVSAVQALLANPRRRTLLPAQPAPRPSSRSSLALAPPPPHAQPSNECARLVTRTPQHGTQVLVVQLDRAFHLGRSRSCDYRIDTPAASTRHARVYALTADTGDTLVCLDDHSTNGTLHNDRRLHHCTVVLCDGDRIEIAGQLFRYHHTAARPVLSLSANPAAASASTIADPAPAAVRVGDFLVFDRTLGSGAFSHVHLALSTKRATLGRKRVAHDENARIQTLKQVACKKLQRTRVNRDRLEVIQREVDLLKAASHPNINRVEAVEVDEVSVYVLHLHARKWLLYQLLHALQYLHDELNIAHRDVKLENVILAHHTGAGGGGSGGGGGGAGRFPKVQLADFGQARYATQQFKSLQGTLQYMAPEQLVAWTRHEGYDGKRADMWATGILLALLLTGGHPFEPWRSPSASSPCSAAADADADDADDAASLFGASVLHELGANPADQHVCENVVRGDIAMPAMRFGSEDSAVRALLSHLLSQDPHTRLTAAQALKTRWFAASQGELDELYRRVVLRETSCGGGA</sequence>
<feature type="region of interest" description="Disordered" evidence="7">
    <location>
        <begin position="13"/>
        <end position="45"/>
    </location>
</feature>
<dbReference type="Pfam" id="PF00498">
    <property type="entry name" value="FHA"/>
    <property type="match status" value="1"/>
</dbReference>
<dbReference type="InterPro" id="IPR008984">
    <property type="entry name" value="SMAD_FHA_dom_sf"/>
</dbReference>
<keyword evidence="4" id="KW-0808">Transferase</keyword>
<evidence type="ECO:0000256" key="1">
    <source>
        <dbReference type="ARBA" id="ARBA00005575"/>
    </source>
</evidence>
<dbReference type="GO" id="GO:0051598">
    <property type="term" value="P:meiotic recombination checkpoint signaling"/>
    <property type="evidence" value="ECO:0007669"/>
    <property type="project" value="TreeGrafter"/>
</dbReference>
<dbReference type="Gene3D" id="1.10.510.10">
    <property type="entry name" value="Transferase(Phosphotransferase) domain 1"/>
    <property type="match status" value="1"/>
</dbReference>
<evidence type="ECO:0000256" key="5">
    <source>
        <dbReference type="ARBA" id="ARBA00047899"/>
    </source>
</evidence>
<dbReference type="EC" id="2.7.11.1" evidence="2"/>
<evidence type="ECO:0000259" key="8">
    <source>
        <dbReference type="PROSITE" id="PS50006"/>
    </source>
</evidence>
<comment type="similarity">
    <text evidence="1">Belongs to the protein kinase superfamily. CAMK Ser/Thr protein kinase family. CHEK2 subfamily.</text>
</comment>
<evidence type="ECO:0000313" key="11">
    <source>
        <dbReference type="Proteomes" id="UP001342314"/>
    </source>
</evidence>
<dbReference type="Gene3D" id="3.30.200.20">
    <property type="entry name" value="Phosphorylase Kinase, domain 1"/>
    <property type="match status" value="1"/>
</dbReference>
<dbReference type="InterPro" id="IPR008271">
    <property type="entry name" value="Ser/Thr_kinase_AS"/>
</dbReference>
<dbReference type="InterPro" id="IPR011009">
    <property type="entry name" value="Kinase-like_dom_sf"/>
</dbReference>
<dbReference type="AlphaFoldDB" id="A0AAV5GA67"/>
<comment type="catalytic activity">
    <reaction evidence="6">
        <text>L-seryl-[protein] + ATP = O-phospho-L-seryl-[protein] + ADP + H(+)</text>
        <dbReference type="Rhea" id="RHEA:17989"/>
        <dbReference type="Rhea" id="RHEA-COMP:9863"/>
        <dbReference type="Rhea" id="RHEA-COMP:11604"/>
        <dbReference type="ChEBI" id="CHEBI:15378"/>
        <dbReference type="ChEBI" id="CHEBI:29999"/>
        <dbReference type="ChEBI" id="CHEBI:30616"/>
        <dbReference type="ChEBI" id="CHEBI:83421"/>
        <dbReference type="ChEBI" id="CHEBI:456216"/>
        <dbReference type="EC" id="2.7.11.1"/>
    </reaction>
</comment>
<evidence type="ECO:0000256" key="6">
    <source>
        <dbReference type="ARBA" id="ARBA00048679"/>
    </source>
</evidence>
<comment type="catalytic activity">
    <reaction evidence="5">
        <text>L-threonyl-[protein] + ATP = O-phospho-L-threonyl-[protein] + ADP + H(+)</text>
        <dbReference type="Rhea" id="RHEA:46608"/>
        <dbReference type="Rhea" id="RHEA-COMP:11060"/>
        <dbReference type="Rhea" id="RHEA-COMP:11605"/>
        <dbReference type="ChEBI" id="CHEBI:15378"/>
        <dbReference type="ChEBI" id="CHEBI:30013"/>
        <dbReference type="ChEBI" id="CHEBI:30616"/>
        <dbReference type="ChEBI" id="CHEBI:61977"/>
        <dbReference type="ChEBI" id="CHEBI:456216"/>
        <dbReference type="EC" id="2.7.11.1"/>
    </reaction>
</comment>
<dbReference type="PROSITE" id="PS00108">
    <property type="entry name" value="PROTEIN_KINASE_ST"/>
    <property type="match status" value="1"/>
</dbReference>
<name>A0AAV5GA67_9BASI</name>
<feature type="domain" description="Protein kinase" evidence="9">
    <location>
        <begin position="182"/>
        <end position="496"/>
    </location>
</feature>
<dbReference type="SMART" id="SM00240">
    <property type="entry name" value="FHA"/>
    <property type="match status" value="1"/>
</dbReference>
<keyword evidence="3" id="KW-0723">Serine/threonine-protein kinase</keyword>
<accession>A0AAV5GA67</accession>
<dbReference type="Proteomes" id="UP001342314">
    <property type="component" value="Unassembled WGS sequence"/>
</dbReference>
<organism evidence="10 11">
    <name type="scientific">Rhodotorula paludigena</name>
    <dbReference type="NCBI Taxonomy" id="86838"/>
    <lineage>
        <taxon>Eukaryota</taxon>
        <taxon>Fungi</taxon>
        <taxon>Dikarya</taxon>
        <taxon>Basidiomycota</taxon>
        <taxon>Pucciniomycotina</taxon>
        <taxon>Microbotryomycetes</taxon>
        <taxon>Sporidiobolales</taxon>
        <taxon>Sporidiobolaceae</taxon>
        <taxon>Rhodotorula</taxon>
    </lineage>
</organism>
<dbReference type="Pfam" id="PF00069">
    <property type="entry name" value="Pkinase"/>
    <property type="match status" value="1"/>
</dbReference>
<dbReference type="InterPro" id="IPR000719">
    <property type="entry name" value="Prot_kinase_dom"/>
</dbReference>
<dbReference type="PROSITE" id="PS50006">
    <property type="entry name" value="FHA_DOMAIN"/>
    <property type="match status" value="1"/>
</dbReference>
<dbReference type="GO" id="GO:0005634">
    <property type="term" value="C:nucleus"/>
    <property type="evidence" value="ECO:0007669"/>
    <property type="project" value="TreeGrafter"/>
</dbReference>